<evidence type="ECO:0000256" key="15">
    <source>
        <dbReference type="PROSITE-ProRule" id="PRU10141"/>
    </source>
</evidence>
<dbReference type="InterPro" id="IPR017441">
    <property type="entry name" value="Protein_kinase_ATP_BS"/>
</dbReference>
<keyword evidence="4" id="KW-0723">Serine/threonine-protein kinase</keyword>
<evidence type="ECO:0000256" key="4">
    <source>
        <dbReference type="ARBA" id="ARBA00022527"/>
    </source>
</evidence>
<dbReference type="Gene3D" id="1.10.510.10">
    <property type="entry name" value="Transferase(Phosphotransferase) domain 1"/>
    <property type="match status" value="1"/>
</dbReference>
<dbReference type="InterPro" id="IPR001245">
    <property type="entry name" value="Ser-Thr/Tyr_kinase_cat_dom"/>
</dbReference>
<comment type="similarity">
    <text evidence="3">In the C-terminal section; belongs to the protein kinase superfamily. Ser/Thr protein kinase family.</text>
</comment>
<dbReference type="Proteomes" id="UP001064489">
    <property type="component" value="Chromosome 4"/>
</dbReference>
<keyword evidence="13 16" id="KW-0472">Membrane</keyword>
<keyword evidence="5" id="KW-0808">Transferase</keyword>
<evidence type="ECO:0000256" key="13">
    <source>
        <dbReference type="ARBA" id="ARBA00023136"/>
    </source>
</evidence>
<comment type="similarity">
    <text evidence="2">In the N-terminal section; belongs to the leguminous lectin family.</text>
</comment>
<dbReference type="CDD" id="cd06899">
    <property type="entry name" value="lectin_legume_LecRK_Arcelin_ConA"/>
    <property type="match status" value="1"/>
</dbReference>
<reference evidence="19" key="1">
    <citation type="journal article" date="2022" name="Plant J.">
        <title>Strategies of tolerance reflected in two North American maple genomes.</title>
        <authorList>
            <person name="McEvoy S.L."/>
            <person name="Sezen U.U."/>
            <person name="Trouern-Trend A."/>
            <person name="McMahon S.M."/>
            <person name="Schaberg P.G."/>
            <person name="Yang J."/>
            <person name="Wegrzyn J.L."/>
            <person name="Swenson N.G."/>
        </authorList>
    </citation>
    <scope>NUCLEOTIDE SEQUENCE</scope>
    <source>
        <strain evidence="19">91603</strain>
    </source>
</reference>
<keyword evidence="7 17" id="KW-0732">Signal</keyword>
<dbReference type="AlphaFoldDB" id="A0AAD5NSP1"/>
<feature type="transmembrane region" description="Helical" evidence="16">
    <location>
        <begin position="274"/>
        <end position="297"/>
    </location>
</feature>
<dbReference type="Gene3D" id="3.30.200.20">
    <property type="entry name" value="Phosphorylase Kinase, domain 1"/>
    <property type="match status" value="1"/>
</dbReference>
<organism evidence="19 20">
    <name type="scientific">Acer negundo</name>
    <name type="common">Box elder</name>
    <dbReference type="NCBI Taxonomy" id="4023"/>
    <lineage>
        <taxon>Eukaryota</taxon>
        <taxon>Viridiplantae</taxon>
        <taxon>Streptophyta</taxon>
        <taxon>Embryophyta</taxon>
        <taxon>Tracheophyta</taxon>
        <taxon>Spermatophyta</taxon>
        <taxon>Magnoliopsida</taxon>
        <taxon>eudicotyledons</taxon>
        <taxon>Gunneridae</taxon>
        <taxon>Pentapetalae</taxon>
        <taxon>rosids</taxon>
        <taxon>malvids</taxon>
        <taxon>Sapindales</taxon>
        <taxon>Sapindaceae</taxon>
        <taxon>Hippocastanoideae</taxon>
        <taxon>Acereae</taxon>
        <taxon>Acer</taxon>
    </lineage>
</organism>
<sequence>MITPLVLVILIILITATEQASFQTKNISFPGFDFERDKGHLVFSGKNTSIKSGALQLTTDTTNDGFLPDHYNNSGRIMYYQPFRIHNRRVMGSFNSTFLINLFREPDWDAGHGLAFLISPNFTLPESSYGQWLGLTNSSSDGSRDNLFVAIEFDTQNPDQNHIGLNINSVKSNKTVSLNDHNITLSPPNQTVSYKVWVQYNGTSQFLQVFMDKEGEPKPPKPLLTQTINLKDFLKQESYFGFSASTGFPQIQLNCVREWTLEIEVLPKKKDWKWLIITAGVAIPTVIILLLSIVFYVHKRRRRGRVEEPDHEYGNLRYLPGMPREFKYKELKKATNNFDQSMKLGEGGFGIVYKGILQEKGGHDIPNCEIAVKKFSRDNIKSKGDFMAELAIIHRLRHKHLVRLVGWCYEEGKLLLVYDFMPNGSLEKHLYGVSEQSTLNWSHRYRILTGVASALYYLQNEYDQKVVHRDLKASNILVDANFNARLGDFGLARTIENERNSYAELGASGVPGTMGYVAPECFHTGKATPESDVYGFGAVLLEVVCGRNPGMRIPDEQHFYTLVDWVWMLHREGRIEDAVDERLENHFVVEEAKKVLLLGLACSHPIATERPKTEEILQIISGTLPAPYVPPFRPVFTWPSTGPATTVIDSLLAGITSSSQGYSSEMSSLSISQTPSAPSPCFNLPVSGIVRP</sequence>
<dbReference type="Pfam" id="PF00139">
    <property type="entry name" value="Lectin_legB"/>
    <property type="match status" value="1"/>
</dbReference>
<protein>
    <recommendedName>
        <fullName evidence="18">Protein kinase domain-containing protein</fullName>
    </recommendedName>
</protein>
<keyword evidence="9 15" id="KW-0547">Nucleotide-binding</keyword>
<evidence type="ECO:0000256" key="14">
    <source>
        <dbReference type="ARBA" id="ARBA00023170"/>
    </source>
</evidence>
<feature type="chain" id="PRO_5042272635" description="Protein kinase domain-containing protein" evidence="17">
    <location>
        <begin position="20"/>
        <end position="692"/>
    </location>
</feature>
<dbReference type="InterPro" id="IPR000719">
    <property type="entry name" value="Prot_kinase_dom"/>
</dbReference>
<dbReference type="InterPro" id="IPR011009">
    <property type="entry name" value="Kinase-like_dom_sf"/>
</dbReference>
<evidence type="ECO:0000256" key="8">
    <source>
        <dbReference type="ARBA" id="ARBA00022734"/>
    </source>
</evidence>
<dbReference type="EMBL" id="JAJSOW010000101">
    <property type="protein sequence ID" value="KAI9180891.1"/>
    <property type="molecule type" value="Genomic_DNA"/>
</dbReference>
<dbReference type="GO" id="GO:0051707">
    <property type="term" value="P:response to other organism"/>
    <property type="evidence" value="ECO:0007669"/>
    <property type="project" value="UniProtKB-ARBA"/>
</dbReference>
<dbReference type="Pfam" id="PF07714">
    <property type="entry name" value="PK_Tyr_Ser-Thr"/>
    <property type="match status" value="1"/>
</dbReference>
<evidence type="ECO:0000256" key="5">
    <source>
        <dbReference type="ARBA" id="ARBA00022679"/>
    </source>
</evidence>
<feature type="binding site" evidence="15">
    <location>
        <position position="374"/>
    </location>
    <ligand>
        <name>ATP</name>
        <dbReference type="ChEBI" id="CHEBI:30616"/>
    </ligand>
</feature>
<proteinExistence type="inferred from homology"/>
<dbReference type="GO" id="GO:0016020">
    <property type="term" value="C:membrane"/>
    <property type="evidence" value="ECO:0007669"/>
    <property type="project" value="UniProtKB-SubCell"/>
</dbReference>
<keyword evidence="6 16" id="KW-0812">Transmembrane</keyword>
<reference evidence="19" key="2">
    <citation type="submission" date="2023-02" db="EMBL/GenBank/DDBJ databases">
        <authorList>
            <person name="Swenson N.G."/>
            <person name="Wegrzyn J.L."/>
            <person name="Mcevoy S.L."/>
        </authorList>
    </citation>
    <scope>NUCLEOTIDE SEQUENCE</scope>
    <source>
        <strain evidence="19">91603</strain>
        <tissue evidence="19">Leaf</tissue>
    </source>
</reference>
<dbReference type="FunFam" id="1.10.510.10:FF:000444">
    <property type="entry name" value="probable L-type lectin-domain containing receptor kinase S.5"/>
    <property type="match status" value="1"/>
</dbReference>
<evidence type="ECO:0000313" key="19">
    <source>
        <dbReference type="EMBL" id="KAI9180891.1"/>
    </source>
</evidence>
<dbReference type="SMART" id="SM00220">
    <property type="entry name" value="S_TKc"/>
    <property type="match status" value="1"/>
</dbReference>
<dbReference type="InterPro" id="IPR001220">
    <property type="entry name" value="Legume_lectin_dom"/>
</dbReference>
<dbReference type="PROSITE" id="PS50011">
    <property type="entry name" value="PROTEIN_KINASE_DOM"/>
    <property type="match status" value="1"/>
</dbReference>
<keyword evidence="14" id="KW-0675">Receptor</keyword>
<dbReference type="GO" id="GO:0030246">
    <property type="term" value="F:carbohydrate binding"/>
    <property type="evidence" value="ECO:0007669"/>
    <property type="project" value="UniProtKB-KW"/>
</dbReference>
<keyword evidence="20" id="KW-1185">Reference proteome</keyword>
<evidence type="ECO:0000256" key="16">
    <source>
        <dbReference type="SAM" id="Phobius"/>
    </source>
</evidence>
<dbReference type="PANTHER" id="PTHR27007">
    <property type="match status" value="1"/>
</dbReference>
<keyword evidence="8" id="KW-0430">Lectin</keyword>
<dbReference type="FunFam" id="3.30.200.20:FF:000320">
    <property type="entry name" value="probable L-type lectin-domain containing receptor kinase S.5"/>
    <property type="match status" value="1"/>
</dbReference>
<evidence type="ECO:0000313" key="20">
    <source>
        <dbReference type="Proteomes" id="UP001064489"/>
    </source>
</evidence>
<dbReference type="InterPro" id="IPR050528">
    <property type="entry name" value="L-type_Lectin-RKs"/>
</dbReference>
<dbReference type="PROSITE" id="PS00108">
    <property type="entry name" value="PROTEIN_KINASE_ST"/>
    <property type="match status" value="1"/>
</dbReference>
<evidence type="ECO:0000256" key="9">
    <source>
        <dbReference type="ARBA" id="ARBA00022741"/>
    </source>
</evidence>
<accession>A0AAD5NSP1</accession>
<dbReference type="PROSITE" id="PS00107">
    <property type="entry name" value="PROTEIN_KINASE_ATP"/>
    <property type="match status" value="1"/>
</dbReference>
<dbReference type="InterPro" id="IPR013320">
    <property type="entry name" value="ConA-like_dom_sf"/>
</dbReference>
<feature type="domain" description="Protein kinase" evidence="18">
    <location>
        <begin position="338"/>
        <end position="629"/>
    </location>
</feature>
<dbReference type="Gene3D" id="2.60.120.200">
    <property type="match status" value="1"/>
</dbReference>
<evidence type="ECO:0000259" key="18">
    <source>
        <dbReference type="PROSITE" id="PS50011"/>
    </source>
</evidence>
<comment type="subcellular location">
    <subcellularLocation>
        <location evidence="1">Membrane</location>
        <topology evidence="1">Single-pass type I membrane protein</topology>
    </subcellularLocation>
</comment>
<evidence type="ECO:0000256" key="12">
    <source>
        <dbReference type="ARBA" id="ARBA00022989"/>
    </source>
</evidence>
<evidence type="ECO:0000256" key="7">
    <source>
        <dbReference type="ARBA" id="ARBA00022729"/>
    </source>
</evidence>
<dbReference type="GO" id="GO:0006952">
    <property type="term" value="P:defense response"/>
    <property type="evidence" value="ECO:0007669"/>
    <property type="project" value="UniProtKB-ARBA"/>
</dbReference>
<gene>
    <name evidence="19" type="ORF">LWI28_009107</name>
</gene>
<dbReference type="GO" id="GO:0004674">
    <property type="term" value="F:protein serine/threonine kinase activity"/>
    <property type="evidence" value="ECO:0007669"/>
    <property type="project" value="UniProtKB-KW"/>
</dbReference>
<keyword evidence="12 16" id="KW-1133">Transmembrane helix</keyword>
<keyword evidence="11 15" id="KW-0067">ATP-binding</keyword>
<evidence type="ECO:0000256" key="6">
    <source>
        <dbReference type="ARBA" id="ARBA00022692"/>
    </source>
</evidence>
<name>A0AAD5NSP1_ACENE</name>
<comment type="caution">
    <text evidence="19">The sequence shown here is derived from an EMBL/GenBank/DDBJ whole genome shotgun (WGS) entry which is preliminary data.</text>
</comment>
<dbReference type="GO" id="GO:0005524">
    <property type="term" value="F:ATP binding"/>
    <property type="evidence" value="ECO:0007669"/>
    <property type="project" value="UniProtKB-UniRule"/>
</dbReference>
<dbReference type="SUPFAM" id="SSF49899">
    <property type="entry name" value="Concanavalin A-like lectins/glucanases"/>
    <property type="match status" value="1"/>
</dbReference>
<evidence type="ECO:0000256" key="10">
    <source>
        <dbReference type="ARBA" id="ARBA00022777"/>
    </source>
</evidence>
<evidence type="ECO:0000256" key="3">
    <source>
        <dbReference type="ARBA" id="ARBA00010217"/>
    </source>
</evidence>
<feature type="signal peptide" evidence="17">
    <location>
        <begin position="1"/>
        <end position="19"/>
    </location>
</feature>
<evidence type="ECO:0000256" key="1">
    <source>
        <dbReference type="ARBA" id="ARBA00004479"/>
    </source>
</evidence>
<dbReference type="CDD" id="cd14066">
    <property type="entry name" value="STKc_IRAK"/>
    <property type="match status" value="1"/>
</dbReference>
<keyword evidence="10" id="KW-0418">Kinase</keyword>
<evidence type="ECO:0000256" key="11">
    <source>
        <dbReference type="ARBA" id="ARBA00022840"/>
    </source>
</evidence>
<dbReference type="SUPFAM" id="SSF56112">
    <property type="entry name" value="Protein kinase-like (PK-like)"/>
    <property type="match status" value="1"/>
</dbReference>
<evidence type="ECO:0000256" key="2">
    <source>
        <dbReference type="ARBA" id="ARBA00008536"/>
    </source>
</evidence>
<dbReference type="InterPro" id="IPR008271">
    <property type="entry name" value="Ser/Thr_kinase_AS"/>
</dbReference>
<evidence type="ECO:0000256" key="17">
    <source>
        <dbReference type="SAM" id="SignalP"/>
    </source>
</evidence>